<dbReference type="Pfam" id="PF00216">
    <property type="entry name" value="Bac_DNA_binding"/>
    <property type="match status" value="1"/>
</dbReference>
<feature type="region of interest" description="Disordered" evidence="3">
    <location>
        <begin position="153"/>
        <end position="174"/>
    </location>
</feature>
<evidence type="ECO:0000313" key="4">
    <source>
        <dbReference type="EMBL" id="GAA5081500.1"/>
    </source>
</evidence>
<name>A0ABP9LRY5_9RHOB</name>
<feature type="compositionally biased region" description="Low complexity" evidence="3">
    <location>
        <begin position="15"/>
        <end position="36"/>
    </location>
</feature>
<gene>
    <name evidence="4" type="ORF">GCM10023209_36260</name>
</gene>
<sequence length="174" mass="18408">MTTKSTTSSRKRKSTPAGRSRSRTTTAKAATPTSSDKSTKEKKTSPTPRTAPAPAPLRAVESATKNTAAPETPAQGDNDSADRAKRPDLLDAIASRSALKRSEVKLVMDLMLDEMGKLLDTHEEVAVPPLGKLMVKKRMEKPGGHMLTLKLKRATGGADGASGTTVDKPAKDSD</sequence>
<protein>
    <recommendedName>
        <fullName evidence="6">DNA-binding protein</fullName>
    </recommendedName>
</protein>
<feature type="region of interest" description="Disordered" evidence="3">
    <location>
        <begin position="1"/>
        <end position="88"/>
    </location>
</feature>
<keyword evidence="2" id="KW-0238">DNA-binding</keyword>
<comment type="caution">
    <text evidence="4">The sequence shown here is derived from an EMBL/GenBank/DDBJ whole genome shotgun (WGS) entry which is preliminary data.</text>
</comment>
<accession>A0ABP9LRY5</accession>
<evidence type="ECO:0000256" key="3">
    <source>
        <dbReference type="SAM" id="MobiDB-lite"/>
    </source>
</evidence>
<evidence type="ECO:0000313" key="5">
    <source>
        <dbReference type="Proteomes" id="UP001499910"/>
    </source>
</evidence>
<proteinExistence type="inferred from homology"/>
<dbReference type="SUPFAM" id="SSF47729">
    <property type="entry name" value="IHF-like DNA-binding proteins"/>
    <property type="match status" value="1"/>
</dbReference>
<dbReference type="EMBL" id="BAABHW010000007">
    <property type="protein sequence ID" value="GAA5081500.1"/>
    <property type="molecule type" value="Genomic_DNA"/>
</dbReference>
<dbReference type="InterPro" id="IPR000119">
    <property type="entry name" value="Hist_DNA-bd"/>
</dbReference>
<dbReference type="Gene3D" id="4.10.520.10">
    <property type="entry name" value="IHF-like DNA-binding proteins"/>
    <property type="match status" value="1"/>
</dbReference>
<dbReference type="RefSeq" id="WP_259554068.1">
    <property type="nucleotide sequence ID" value="NZ_BAABHW010000007.1"/>
</dbReference>
<dbReference type="Proteomes" id="UP001499910">
    <property type="component" value="Unassembled WGS sequence"/>
</dbReference>
<evidence type="ECO:0008006" key="6">
    <source>
        <dbReference type="Google" id="ProtNLM"/>
    </source>
</evidence>
<keyword evidence="5" id="KW-1185">Reference proteome</keyword>
<dbReference type="InterPro" id="IPR010992">
    <property type="entry name" value="IHF-like_DNA-bd_dom_sf"/>
</dbReference>
<comment type="similarity">
    <text evidence="1">Belongs to the bacterial histone-like protein family.</text>
</comment>
<organism evidence="4 5">
    <name type="scientific">[Roseibacterium] beibuensis</name>
    <dbReference type="NCBI Taxonomy" id="1193142"/>
    <lineage>
        <taxon>Bacteria</taxon>
        <taxon>Pseudomonadati</taxon>
        <taxon>Pseudomonadota</taxon>
        <taxon>Alphaproteobacteria</taxon>
        <taxon>Rhodobacterales</taxon>
        <taxon>Roseobacteraceae</taxon>
        <taxon>Roseicyclus</taxon>
    </lineage>
</organism>
<reference evidence="5" key="1">
    <citation type="journal article" date="2019" name="Int. J. Syst. Evol. Microbiol.">
        <title>The Global Catalogue of Microorganisms (GCM) 10K type strain sequencing project: providing services to taxonomists for standard genome sequencing and annotation.</title>
        <authorList>
            <consortium name="The Broad Institute Genomics Platform"/>
            <consortium name="The Broad Institute Genome Sequencing Center for Infectious Disease"/>
            <person name="Wu L."/>
            <person name="Ma J."/>
        </authorList>
    </citation>
    <scope>NUCLEOTIDE SEQUENCE [LARGE SCALE GENOMIC DNA]</scope>
    <source>
        <strain evidence="5">JCM 18015</strain>
    </source>
</reference>
<evidence type="ECO:0000256" key="1">
    <source>
        <dbReference type="ARBA" id="ARBA00010529"/>
    </source>
</evidence>
<evidence type="ECO:0000256" key="2">
    <source>
        <dbReference type="ARBA" id="ARBA00023125"/>
    </source>
</evidence>